<dbReference type="InterPro" id="IPR004316">
    <property type="entry name" value="SWEET_rpt"/>
</dbReference>
<feature type="transmembrane region" description="Helical" evidence="11">
    <location>
        <begin position="6"/>
        <end position="25"/>
    </location>
</feature>
<dbReference type="FunFam" id="1.20.1280.290:FF:000001">
    <property type="entry name" value="Bidirectional sugar transporter SWEET"/>
    <property type="match status" value="1"/>
</dbReference>
<evidence type="ECO:0000256" key="5">
    <source>
        <dbReference type="ARBA" id="ARBA00022597"/>
    </source>
</evidence>
<dbReference type="FunCoup" id="A0A1Q3BXH7">
    <property type="interactions" value="308"/>
</dbReference>
<keyword evidence="4" id="KW-1003">Cell membrane</keyword>
<sequence>MVSAIVLRNIVGTIGNITAFFLFASPIPTFIKIWKSKSVEEFKPDPYLATVMNCMTWVFYGLPIVDPDNTLVATINGAGLAMELIYVAIFFIYTNKKGRVKVISWLFIEFAFMAIVVACALLLRHTHEQRSTVVGIFGVVFTALMGVSPLTVMRKVIKTKSVKHMPFYLSLATFVNALIWVTYGWIRFQVYILVANGLGAIFGAIQLILYGCYFKSTPKDDVVKQSGMQLAMQNA</sequence>
<dbReference type="GO" id="GO:0051260">
    <property type="term" value="P:protein homooligomerization"/>
    <property type="evidence" value="ECO:0007669"/>
    <property type="project" value="UniProtKB-ARBA"/>
</dbReference>
<protein>
    <recommendedName>
        <fullName evidence="11">Bidirectional sugar transporter SWEET</fullName>
    </recommendedName>
</protein>
<dbReference type="EMBL" id="BDDD01001016">
    <property type="protein sequence ID" value="GAV72558.1"/>
    <property type="molecule type" value="Genomic_DNA"/>
</dbReference>
<dbReference type="FunFam" id="1.20.1280.290:FF:000002">
    <property type="entry name" value="Bidirectional sugar transporter SWEET"/>
    <property type="match status" value="1"/>
</dbReference>
<keyword evidence="7" id="KW-0677">Repeat</keyword>
<keyword evidence="8 11" id="KW-1133">Transmembrane helix</keyword>
<name>A0A1Q3BXH7_CEPFO</name>
<evidence type="ECO:0000256" key="7">
    <source>
        <dbReference type="ARBA" id="ARBA00022737"/>
    </source>
</evidence>
<comment type="function">
    <text evidence="10">Mediates both low-affinity uptake and efflux of sugar across the plasma membrane.</text>
</comment>
<feature type="transmembrane region" description="Helical" evidence="11">
    <location>
        <begin position="71"/>
        <end position="93"/>
    </location>
</feature>
<dbReference type="PANTHER" id="PTHR10791">
    <property type="entry name" value="RAG1-ACTIVATING PROTEIN 1"/>
    <property type="match status" value="1"/>
</dbReference>
<keyword evidence="13" id="KW-1185">Reference proteome</keyword>
<evidence type="ECO:0000256" key="9">
    <source>
        <dbReference type="ARBA" id="ARBA00023136"/>
    </source>
</evidence>
<feature type="transmembrane region" description="Helical" evidence="11">
    <location>
        <begin position="105"/>
        <end position="123"/>
    </location>
</feature>
<feature type="transmembrane region" description="Helical" evidence="11">
    <location>
        <begin position="135"/>
        <end position="153"/>
    </location>
</feature>
<keyword evidence="3 11" id="KW-0813">Transport</keyword>
<accession>A0A1Q3BXH7</accession>
<proteinExistence type="inferred from homology"/>
<feature type="transmembrane region" description="Helical" evidence="11">
    <location>
        <begin position="165"/>
        <end position="186"/>
    </location>
</feature>
<gene>
    <name evidence="12" type="ORF">CFOL_v3_16046</name>
</gene>
<keyword evidence="9 11" id="KW-0472">Membrane</keyword>
<organism evidence="12 13">
    <name type="scientific">Cephalotus follicularis</name>
    <name type="common">Albany pitcher plant</name>
    <dbReference type="NCBI Taxonomy" id="3775"/>
    <lineage>
        <taxon>Eukaryota</taxon>
        <taxon>Viridiplantae</taxon>
        <taxon>Streptophyta</taxon>
        <taxon>Embryophyta</taxon>
        <taxon>Tracheophyta</taxon>
        <taxon>Spermatophyta</taxon>
        <taxon>Magnoliopsida</taxon>
        <taxon>eudicotyledons</taxon>
        <taxon>Gunneridae</taxon>
        <taxon>Pentapetalae</taxon>
        <taxon>rosids</taxon>
        <taxon>fabids</taxon>
        <taxon>Oxalidales</taxon>
        <taxon>Cephalotaceae</taxon>
        <taxon>Cephalotus</taxon>
    </lineage>
</organism>
<evidence type="ECO:0000256" key="10">
    <source>
        <dbReference type="ARBA" id="ARBA00037238"/>
    </source>
</evidence>
<evidence type="ECO:0000256" key="6">
    <source>
        <dbReference type="ARBA" id="ARBA00022692"/>
    </source>
</evidence>
<evidence type="ECO:0000256" key="3">
    <source>
        <dbReference type="ARBA" id="ARBA00022448"/>
    </source>
</evidence>
<evidence type="ECO:0000256" key="2">
    <source>
        <dbReference type="ARBA" id="ARBA00007809"/>
    </source>
</evidence>
<comment type="caution">
    <text evidence="11">Lacks conserved residue(s) required for the propagation of feature annotation.</text>
</comment>
<keyword evidence="5 11" id="KW-0762">Sugar transport</keyword>
<dbReference type="OrthoDB" id="409725at2759"/>
<dbReference type="Proteomes" id="UP000187406">
    <property type="component" value="Unassembled WGS sequence"/>
</dbReference>
<dbReference type="GO" id="GO:0051119">
    <property type="term" value="F:sugar transmembrane transporter activity"/>
    <property type="evidence" value="ECO:0007669"/>
    <property type="project" value="InterPro"/>
</dbReference>
<evidence type="ECO:0000256" key="1">
    <source>
        <dbReference type="ARBA" id="ARBA00004651"/>
    </source>
</evidence>
<dbReference type="InterPro" id="IPR047664">
    <property type="entry name" value="SWEET"/>
</dbReference>
<dbReference type="GO" id="GO:0005886">
    <property type="term" value="C:plasma membrane"/>
    <property type="evidence" value="ECO:0007669"/>
    <property type="project" value="UniProtKB-SubCell"/>
</dbReference>
<comment type="subcellular location">
    <subcellularLocation>
        <location evidence="1">Cell membrane</location>
        <topology evidence="1">Multi-pass membrane protein</topology>
    </subcellularLocation>
</comment>
<comment type="caution">
    <text evidence="12">The sequence shown here is derived from an EMBL/GenBank/DDBJ whole genome shotgun (WGS) entry which is preliminary data.</text>
</comment>
<evidence type="ECO:0000256" key="8">
    <source>
        <dbReference type="ARBA" id="ARBA00022989"/>
    </source>
</evidence>
<dbReference type="Gene3D" id="1.20.1280.290">
    <property type="match status" value="2"/>
</dbReference>
<evidence type="ECO:0000313" key="12">
    <source>
        <dbReference type="EMBL" id="GAV72558.1"/>
    </source>
</evidence>
<dbReference type="AlphaFoldDB" id="A0A1Q3BXH7"/>
<dbReference type="InParanoid" id="A0A1Q3BXH7"/>
<reference evidence="13" key="1">
    <citation type="submission" date="2016-04" db="EMBL/GenBank/DDBJ databases">
        <title>Cephalotus genome sequencing.</title>
        <authorList>
            <person name="Fukushima K."/>
            <person name="Hasebe M."/>
            <person name="Fang X."/>
        </authorList>
    </citation>
    <scope>NUCLEOTIDE SEQUENCE [LARGE SCALE GENOMIC DNA]</scope>
    <source>
        <strain evidence="13">cv. St1</strain>
    </source>
</reference>
<evidence type="ECO:0000256" key="11">
    <source>
        <dbReference type="RuleBase" id="RU910715"/>
    </source>
</evidence>
<feature type="transmembrane region" description="Helical" evidence="11">
    <location>
        <begin position="192"/>
        <end position="214"/>
    </location>
</feature>
<dbReference type="Pfam" id="PF03083">
    <property type="entry name" value="MtN3_slv"/>
    <property type="match status" value="2"/>
</dbReference>
<comment type="similarity">
    <text evidence="2 11">Belongs to the SWEET sugar transporter family.</text>
</comment>
<comment type="function">
    <text evidence="11">Mediates both low-affinity uptake and efflux of sugar across the membrane.</text>
</comment>
<evidence type="ECO:0000256" key="4">
    <source>
        <dbReference type="ARBA" id="ARBA00022475"/>
    </source>
</evidence>
<dbReference type="PANTHER" id="PTHR10791:SF30">
    <property type="entry name" value="SUGAR TRANSPORTER SWEET1"/>
    <property type="match status" value="1"/>
</dbReference>
<keyword evidence="6 11" id="KW-0812">Transmembrane</keyword>
<evidence type="ECO:0000313" key="13">
    <source>
        <dbReference type="Proteomes" id="UP000187406"/>
    </source>
</evidence>